<feature type="compositionally biased region" description="Pro residues" evidence="9">
    <location>
        <begin position="103"/>
        <end position="129"/>
    </location>
</feature>
<evidence type="ECO:0000259" key="10">
    <source>
        <dbReference type="PROSITE" id="PS50157"/>
    </source>
</evidence>
<evidence type="ECO:0000256" key="9">
    <source>
        <dbReference type="SAM" id="MobiDB-lite"/>
    </source>
</evidence>
<feature type="domain" description="C2H2-type" evidence="10">
    <location>
        <begin position="42"/>
        <end position="69"/>
    </location>
</feature>
<dbReference type="EMBL" id="JAMRDG010000001">
    <property type="protein sequence ID" value="KAJ3706311.1"/>
    <property type="molecule type" value="Genomic_DNA"/>
</dbReference>
<organism evidence="11 12">
    <name type="scientific">Rhynchospora tenuis</name>
    <dbReference type="NCBI Taxonomy" id="198213"/>
    <lineage>
        <taxon>Eukaryota</taxon>
        <taxon>Viridiplantae</taxon>
        <taxon>Streptophyta</taxon>
        <taxon>Embryophyta</taxon>
        <taxon>Tracheophyta</taxon>
        <taxon>Spermatophyta</taxon>
        <taxon>Magnoliopsida</taxon>
        <taxon>Liliopsida</taxon>
        <taxon>Poales</taxon>
        <taxon>Cyperaceae</taxon>
        <taxon>Cyperoideae</taxon>
        <taxon>Rhynchosporeae</taxon>
        <taxon>Rhynchospora</taxon>
    </lineage>
</organism>
<evidence type="ECO:0000256" key="1">
    <source>
        <dbReference type="ARBA" id="ARBA00004123"/>
    </source>
</evidence>
<dbReference type="PROSITE" id="PS50157">
    <property type="entry name" value="ZINC_FINGER_C2H2_2"/>
    <property type="match status" value="1"/>
</dbReference>
<sequence length="199" mass="22451">MERYGILASKEEDYPWRYNHRRGIGLYSNGVIGGFSWPPRSYGCSFCKREFRSAQALGGHMNVHRRERARLRQYSPPWETAPSNPKPILNSSKTAIPNLNLPPSSPPPSPPPPFRPTFAPFSPPAPPPTVRNTTQDRGNISLFGQHYTLLKSHVPFSGATKVRDFDVQEQSAMKLELAMGCCRDHLEDGLDLELRLGFY</sequence>
<evidence type="ECO:0000256" key="2">
    <source>
        <dbReference type="ARBA" id="ARBA00022723"/>
    </source>
</evidence>
<keyword evidence="6" id="KW-0804">Transcription</keyword>
<reference evidence="11 12" key="1">
    <citation type="journal article" date="2022" name="Cell">
        <title>Repeat-based holocentromeres influence genome architecture and karyotype evolution.</title>
        <authorList>
            <person name="Hofstatter P.G."/>
            <person name="Thangavel G."/>
            <person name="Lux T."/>
            <person name="Neumann P."/>
            <person name="Vondrak T."/>
            <person name="Novak P."/>
            <person name="Zhang M."/>
            <person name="Costa L."/>
            <person name="Castellani M."/>
            <person name="Scott A."/>
            <person name="Toegelov H."/>
            <person name="Fuchs J."/>
            <person name="Mata-Sucre Y."/>
            <person name="Dias Y."/>
            <person name="Vanzela A.L.L."/>
            <person name="Huettel B."/>
            <person name="Almeida C.C.S."/>
            <person name="Simkova H."/>
            <person name="Souza G."/>
            <person name="Pedrosa-Harand A."/>
            <person name="Macas J."/>
            <person name="Mayer K.F.X."/>
            <person name="Houben A."/>
            <person name="Marques A."/>
        </authorList>
    </citation>
    <scope>NUCLEOTIDE SEQUENCE [LARGE SCALE GENOMIC DNA]</scope>
    <source>
        <strain evidence="11">RhyTen1mFocal</strain>
    </source>
</reference>
<evidence type="ECO:0000256" key="4">
    <source>
        <dbReference type="ARBA" id="ARBA00022833"/>
    </source>
</evidence>
<evidence type="ECO:0000256" key="5">
    <source>
        <dbReference type="ARBA" id="ARBA00023015"/>
    </source>
</evidence>
<evidence type="ECO:0000256" key="7">
    <source>
        <dbReference type="ARBA" id="ARBA00023242"/>
    </source>
</evidence>
<evidence type="ECO:0000256" key="8">
    <source>
        <dbReference type="PROSITE-ProRule" id="PRU00042"/>
    </source>
</evidence>
<dbReference type="PANTHER" id="PTHR45801">
    <property type="entry name" value="OS07G0101800 PROTEIN"/>
    <property type="match status" value="1"/>
</dbReference>
<evidence type="ECO:0000256" key="3">
    <source>
        <dbReference type="ARBA" id="ARBA00022771"/>
    </source>
</evidence>
<dbReference type="SUPFAM" id="SSF57667">
    <property type="entry name" value="beta-beta-alpha zinc fingers"/>
    <property type="match status" value="1"/>
</dbReference>
<dbReference type="InterPro" id="IPR052426">
    <property type="entry name" value="Plant_dev_regulator"/>
</dbReference>
<dbReference type="Pfam" id="PF13912">
    <property type="entry name" value="zf-C2H2_6"/>
    <property type="match status" value="1"/>
</dbReference>
<dbReference type="AlphaFoldDB" id="A0AAD5ZYB6"/>
<dbReference type="GO" id="GO:0005634">
    <property type="term" value="C:nucleus"/>
    <property type="evidence" value="ECO:0007669"/>
    <property type="project" value="UniProtKB-SubCell"/>
</dbReference>
<dbReference type="Proteomes" id="UP001210211">
    <property type="component" value="Unassembled WGS sequence"/>
</dbReference>
<protein>
    <recommendedName>
        <fullName evidence="10">C2H2-type domain-containing protein</fullName>
    </recommendedName>
</protein>
<dbReference type="InterPro" id="IPR036236">
    <property type="entry name" value="Znf_C2H2_sf"/>
</dbReference>
<keyword evidence="4" id="KW-0862">Zinc</keyword>
<keyword evidence="3 8" id="KW-0863">Zinc-finger</keyword>
<evidence type="ECO:0000256" key="6">
    <source>
        <dbReference type="ARBA" id="ARBA00023163"/>
    </source>
</evidence>
<comment type="caution">
    <text evidence="11">The sequence shown here is derived from an EMBL/GenBank/DDBJ whole genome shotgun (WGS) entry which is preliminary data.</text>
</comment>
<feature type="region of interest" description="Disordered" evidence="9">
    <location>
        <begin position="73"/>
        <end position="136"/>
    </location>
</feature>
<dbReference type="PROSITE" id="PS00028">
    <property type="entry name" value="ZINC_FINGER_C2H2_1"/>
    <property type="match status" value="1"/>
</dbReference>
<dbReference type="Gene3D" id="3.30.160.60">
    <property type="entry name" value="Classic Zinc Finger"/>
    <property type="match status" value="1"/>
</dbReference>
<dbReference type="GO" id="GO:0008270">
    <property type="term" value="F:zinc ion binding"/>
    <property type="evidence" value="ECO:0007669"/>
    <property type="project" value="UniProtKB-KW"/>
</dbReference>
<name>A0AAD5ZYB6_9POAL</name>
<gene>
    <name evidence="11" type="ORF">LUZ61_010016</name>
</gene>
<evidence type="ECO:0000313" key="11">
    <source>
        <dbReference type="EMBL" id="KAJ3706311.1"/>
    </source>
</evidence>
<dbReference type="PANTHER" id="PTHR45801:SF110">
    <property type="entry name" value="TRANSCRIPTIONAL REGULATOR SUPERMAN"/>
    <property type="match status" value="1"/>
</dbReference>
<keyword evidence="12" id="KW-1185">Reference proteome</keyword>
<keyword evidence="5" id="KW-0805">Transcription regulation</keyword>
<evidence type="ECO:0000313" key="12">
    <source>
        <dbReference type="Proteomes" id="UP001210211"/>
    </source>
</evidence>
<keyword evidence="2" id="KW-0479">Metal-binding</keyword>
<comment type="subcellular location">
    <subcellularLocation>
        <location evidence="1">Nucleus</location>
    </subcellularLocation>
</comment>
<dbReference type="InterPro" id="IPR013087">
    <property type="entry name" value="Znf_C2H2_type"/>
</dbReference>
<accession>A0AAD5ZYB6</accession>
<keyword evidence="7" id="KW-0539">Nucleus</keyword>
<proteinExistence type="predicted"/>